<name>A0AAJ7BM09_CEPCN</name>
<dbReference type="SUPFAM" id="SSF56672">
    <property type="entry name" value="DNA/RNA polymerases"/>
    <property type="match status" value="1"/>
</dbReference>
<keyword evidence="10" id="KW-1185">Reference proteome</keyword>
<evidence type="ECO:0000256" key="4">
    <source>
        <dbReference type="ARBA" id="ARBA00022695"/>
    </source>
</evidence>
<dbReference type="AlphaFoldDB" id="A0AAJ7BM09"/>
<evidence type="ECO:0000259" key="9">
    <source>
        <dbReference type="Pfam" id="PF03175"/>
    </source>
</evidence>
<dbReference type="RefSeq" id="XP_015589341.1">
    <property type="nucleotide sequence ID" value="XM_015733855.1"/>
</dbReference>
<protein>
    <recommendedName>
        <fullName evidence="2">DNA-directed DNA polymerase</fullName>
        <ecNumber evidence="2">2.7.7.7</ecNumber>
    </recommendedName>
</protein>
<feature type="domain" description="DNA-directed DNA polymerase family B mitochondria/virus" evidence="9">
    <location>
        <begin position="174"/>
        <end position="381"/>
    </location>
</feature>
<evidence type="ECO:0000313" key="11">
    <source>
        <dbReference type="RefSeq" id="XP_015589341.1"/>
    </source>
</evidence>
<keyword evidence="6" id="KW-0239">DNA-directed DNA polymerase</keyword>
<dbReference type="GO" id="GO:0003677">
    <property type="term" value="F:DNA binding"/>
    <property type="evidence" value="ECO:0007669"/>
    <property type="project" value="UniProtKB-KW"/>
</dbReference>
<evidence type="ECO:0000256" key="8">
    <source>
        <dbReference type="ARBA" id="ARBA00049244"/>
    </source>
</evidence>
<dbReference type="KEGG" id="ccin:107264981"/>
<proteinExistence type="inferred from homology"/>
<comment type="catalytic activity">
    <reaction evidence="8">
        <text>DNA(n) + a 2'-deoxyribonucleoside 5'-triphosphate = DNA(n+1) + diphosphate</text>
        <dbReference type="Rhea" id="RHEA:22508"/>
        <dbReference type="Rhea" id="RHEA-COMP:17339"/>
        <dbReference type="Rhea" id="RHEA-COMP:17340"/>
        <dbReference type="ChEBI" id="CHEBI:33019"/>
        <dbReference type="ChEBI" id="CHEBI:61560"/>
        <dbReference type="ChEBI" id="CHEBI:173112"/>
        <dbReference type="EC" id="2.7.7.7"/>
    </reaction>
</comment>
<evidence type="ECO:0000313" key="10">
    <source>
        <dbReference type="Proteomes" id="UP000694920"/>
    </source>
</evidence>
<evidence type="ECO:0000256" key="7">
    <source>
        <dbReference type="ARBA" id="ARBA00023125"/>
    </source>
</evidence>
<keyword evidence="4" id="KW-0548">Nucleotidyltransferase</keyword>
<comment type="similarity">
    <text evidence="1">Belongs to the DNA polymerase type-B family.</text>
</comment>
<keyword evidence="7" id="KW-0238">DNA-binding</keyword>
<gene>
    <name evidence="11" type="primary">LOC107264981</name>
</gene>
<evidence type="ECO:0000256" key="6">
    <source>
        <dbReference type="ARBA" id="ARBA00022932"/>
    </source>
</evidence>
<evidence type="ECO:0000256" key="2">
    <source>
        <dbReference type="ARBA" id="ARBA00012417"/>
    </source>
</evidence>
<dbReference type="InterPro" id="IPR004868">
    <property type="entry name" value="DNA-dir_DNA_pol_B_mt/vir"/>
</dbReference>
<dbReference type="Proteomes" id="UP000694920">
    <property type="component" value="Unplaced"/>
</dbReference>
<dbReference type="PANTHER" id="PTHR33568">
    <property type="entry name" value="DNA POLYMERASE"/>
    <property type="match status" value="1"/>
</dbReference>
<dbReference type="InterPro" id="IPR043502">
    <property type="entry name" value="DNA/RNA_pol_sf"/>
</dbReference>
<dbReference type="GeneID" id="107264981"/>
<dbReference type="GO" id="GO:0000166">
    <property type="term" value="F:nucleotide binding"/>
    <property type="evidence" value="ECO:0007669"/>
    <property type="project" value="InterPro"/>
</dbReference>
<keyword evidence="3" id="KW-0808">Transferase</keyword>
<dbReference type="GO" id="GO:0003887">
    <property type="term" value="F:DNA-directed DNA polymerase activity"/>
    <property type="evidence" value="ECO:0007669"/>
    <property type="project" value="UniProtKB-KW"/>
</dbReference>
<dbReference type="Gene3D" id="3.40.960.10">
    <property type="entry name" value="VSR Endonuclease"/>
    <property type="match status" value="1"/>
</dbReference>
<dbReference type="EC" id="2.7.7.7" evidence="2"/>
<evidence type="ECO:0000256" key="3">
    <source>
        <dbReference type="ARBA" id="ARBA00022679"/>
    </source>
</evidence>
<accession>A0AAJ7BM09</accession>
<dbReference type="PANTHER" id="PTHR33568:SF3">
    <property type="entry name" value="DNA-DIRECTED DNA POLYMERASE"/>
    <property type="match status" value="1"/>
</dbReference>
<sequence>MKIVDRAKFFTWYDELVKTEYVFDFAAEIKRYCISDVNLLRQGCLSFRKMFLEITEICPFAKAVTIASACSVVYRTNFLKQDSIGIIPKSGYRGFDNQSIIALEWFAWIEHERGYRIEHAGRGAEKVLPGGLKVDGYYETDSGKTVFEFYGCWFHGCPKCYPSDRDNANIVNDVWLTLNERYERTMLKSSRIRTLGYHLEEIWEHEYRHLRAADNKCKNFIEHSVPPVLKKSRLAPRHAFYGGRTGNTRTYYKINEGEQIRYLDVTSLYPTVNKYDKFPVGHPVVYIDEECKQVTGDDNDISKVEGLIKCTVLPPRNLYHPVLPVRMHGKLMFALCRSCCDELHQNLCTHENSEDRTFTVTWVSVELQKAVGMGYIITKIEEIWQYEISQ</sequence>
<dbReference type="GO" id="GO:0006260">
    <property type="term" value="P:DNA replication"/>
    <property type="evidence" value="ECO:0007669"/>
    <property type="project" value="UniProtKB-KW"/>
</dbReference>
<evidence type="ECO:0000256" key="5">
    <source>
        <dbReference type="ARBA" id="ARBA00022705"/>
    </source>
</evidence>
<organism evidence="10 11">
    <name type="scientific">Cephus cinctus</name>
    <name type="common">Wheat stem sawfly</name>
    <dbReference type="NCBI Taxonomy" id="211228"/>
    <lineage>
        <taxon>Eukaryota</taxon>
        <taxon>Metazoa</taxon>
        <taxon>Ecdysozoa</taxon>
        <taxon>Arthropoda</taxon>
        <taxon>Hexapoda</taxon>
        <taxon>Insecta</taxon>
        <taxon>Pterygota</taxon>
        <taxon>Neoptera</taxon>
        <taxon>Endopterygota</taxon>
        <taxon>Hymenoptera</taxon>
        <taxon>Cephoidea</taxon>
        <taxon>Cephidae</taxon>
        <taxon>Cephus</taxon>
    </lineage>
</organism>
<evidence type="ECO:0000256" key="1">
    <source>
        <dbReference type="ARBA" id="ARBA00005755"/>
    </source>
</evidence>
<reference evidence="11" key="1">
    <citation type="submission" date="2025-08" db="UniProtKB">
        <authorList>
            <consortium name="RefSeq"/>
        </authorList>
    </citation>
    <scope>IDENTIFICATION</scope>
</reference>
<dbReference type="Pfam" id="PF03175">
    <property type="entry name" value="DNA_pol_B_2"/>
    <property type="match status" value="1"/>
</dbReference>
<keyword evidence="5" id="KW-0235">DNA replication</keyword>